<accession>A0A381S6E7</accession>
<dbReference type="AlphaFoldDB" id="A0A381S6E7"/>
<name>A0A381S6E7_9ZZZZ</name>
<gene>
    <name evidence="1" type="ORF">METZ01_LOCUS52480</name>
</gene>
<protein>
    <recommendedName>
        <fullName evidence="2">NIF system FeS cluster assembly NifU N-terminal domain-containing protein</fullName>
    </recommendedName>
</protein>
<evidence type="ECO:0000313" key="1">
    <source>
        <dbReference type="EMBL" id="SUZ99626.1"/>
    </source>
</evidence>
<organism evidence="1">
    <name type="scientific">marine metagenome</name>
    <dbReference type="NCBI Taxonomy" id="408172"/>
    <lineage>
        <taxon>unclassified sequences</taxon>
        <taxon>metagenomes</taxon>
        <taxon>ecological metagenomes</taxon>
    </lineage>
</organism>
<proteinExistence type="predicted"/>
<dbReference type="EMBL" id="UINC01002721">
    <property type="protein sequence ID" value="SUZ99626.1"/>
    <property type="molecule type" value="Genomic_DNA"/>
</dbReference>
<sequence length="145" mass="16336">MPCKDTTAEITIHLDENDCLIDFTFSKITCNKEIGGGTGFLEYCRGKPAEEILHLEISELLDFFSLESDEDQFLLYMEWEALQAAIAQLLGVSINNKRYQIASISCDESGTTINQVMSPLKEMPKIVSCFKREKNSSKQANLDKV</sequence>
<evidence type="ECO:0008006" key="2">
    <source>
        <dbReference type="Google" id="ProtNLM"/>
    </source>
</evidence>
<dbReference type="SUPFAM" id="SSF82649">
    <property type="entry name" value="SufE/NifU"/>
    <property type="match status" value="1"/>
</dbReference>
<reference evidence="1" key="1">
    <citation type="submission" date="2018-05" db="EMBL/GenBank/DDBJ databases">
        <authorList>
            <person name="Lanie J.A."/>
            <person name="Ng W.-L."/>
            <person name="Kazmierczak K.M."/>
            <person name="Andrzejewski T.M."/>
            <person name="Davidsen T.M."/>
            <person name="Wayne K.J."/>
            <person name="Tettelin H."/>
            <person name="Glass J.I."/>
            <person name="Rusch D."/>
            <person name="Podicherti R."/>
            <person name="Tsui H.-C.T."/>
            <person name="Winkler M.E."/>
        </authorList>
    </citation>
    <scope>NUCLEOTIDE SEQUENCE</scope>
</reference>